<organism evidence="4 5">
    <name type="scientific">Alkalitalea saponilacus</name>
    <dbReference type="NCBI Taxonomy" id="889453"/>
    <lineage>
        <taxon>Bacteria</taxon>
        <taxon>Pseudomonadati</taxon>
        <taxon>Bacteroidota</taxon>
        <taxon>Bacteroidia</taxon>
        <taxon>Marinilabiliales</taxon>
        <taxon>Marinilabiliaceae</taxon>
        <taxon>Alkalitalea</taxon>
    </lineage>
</organism>
<gene>
    <name evidence="4" type="ORF">SAMN03080601_02026</name>
</gene>
<dbReference type="InterPro" id="IPR019734">
    <property type="entry name" value="TPR_rpt"/>
</dbReference>
<feature type="repeat" description="TPR" evidence="2">
    <location>
        <begin position="671"/>
        <end position="704"/>
    </location>
</feature>
<reference evidence="5" key="1">
    <citation type="submission" date="2017-02" db="EMBL/GenBank/DDBJ databases">
        <authorList>
            <person name="Varghese N."/>
            <person name="Submissions S."/>
        </authorList>
    </citation>
    <scope>NUCLEOTIDE SEQUENCE [LARGE SCALE GENOMIC DNA]</scope>
    <source>
        <strain evidence="5">DSM 24412</strain>
    </source>
</reference>
<dbReference type="PROSITE" id="PS50005">
    <property type="entry name" value="TPR"/>
    <property type="match status" value="3"/>
</dbReference>
<keyword evidence="5" id="KW-1185">Reference proteome</keyword>
<proteinExistence type="predicted"/>
<sequence>MLSGSEDVLIFQFESMIKRIFVAVLLTVVSLNPSLGQRSLDSQQPERKFEEAMSHFRRGYYGVARQLFEEVKHNVSDEQRTLRSDAAFYEALSSSRLDNDDASFLLERFIDDYPGSPHLSHARFRIGELAHDSNRLRVAIRWYDRVDPNDLDRDVRLRYYFKAGYANFMEEEYDKAARLLNQVKDVPSDWWGPANYYYAHIQYDRGNHQSALRTFTRLKNEPGFQNVVPYYIAQIYYMQGDYDAAIEYGTPLMADARGVMRTDLARVLGDAWYAKENYSRAIPYLSIVVKETKTPRREDYYHLGLSYYFVNDFEQAAVFLAQVTSSEDDMTQNAYYHLADCYLRLGDKQNARIAFEAAQRLHFDKAIREDAMFNYIKLSYELSFSPFNEIINSFLQFIEEFPESQHIDEAYRYLGQALLTTRNYRQALEAMERIQHKNADVYRAMQRVSYYRGLELFTNLQFTDAIAMFDYSLNYGRYDNTIKMGALYWRGESHYRLGNYQKALADYTQFIETPGSRNLPEFVTAHYNIGYCHFNLGNFSAAGQWFRRFLVQNDGRQPAKQGDALNRLGDTYFMVRDFRNAMTYYERAAALPEGSPDYAMFQRAISLGISRDHDGKIRQLNELITRFPRSPYLDDAWYEMGRSFVAKNDLNEAIRCFKTVRDRFPRSRFAKKSMLQLGLVYYNTGDLNQSMVFYKRVVNEFPGTPEAEDALLGIRNIYMDQNNPDGYIRYTNQIGGFARVDDRQRDSLSYVSAERLYMSGNCAQALVQLQNYLTSFPQGRFVLNAHYYKADCQFRDGQYEEALVSYEFVTGRGRSLFSEDALRRAGQIHFRKENYGRALDYFKRLEEEADLEENRQEALIGQMRALRHLGTPTSIIDAAGRVLDNPRMAPEIVREARFLKAKAHIDLNQKQRALEDFEILAENTSSREGSEARFRVIEILYEDGKRAEAEQKVFDFVNRGTPHQYWLARSFIVLSDIFADRGEFFQATQYLESLLENYTSEEDDVRELAQERLELYRRQVE</sequence>
<keyword evidence="2" id="KW-0802">TPR repeat</keyword>
<dbReference type="Pfam" id="PF13525">
    <property type="entry name" value="YfiO"/>
    <property type="match status" value="1"/>
</dbReference>
<dbReference type="InterPro" id="IPR011990">
    <property type="entry name" value="TPR-like_helical_dom_sf"/>
</dbReference>
<evidence type="ECO:0000259" key="3">
    <source>
        <dbReference type="Pfam" id="PF13525"/>
    </source>
</evidence>
<feature type="repeat" description="TPR" evidence="2">
    <location>
        <begin position="634"/>
        <end position="667"/>
    </location>
</feature>
<dbReference type="PANTHER" id="PTHR12558">
    <property type="entry name" value="CELL DIVISION CYCLE 16,23,27"/>
    <property type="match status" value="1"/>
</dbReference>
<dbReference type="EMBL" id="FUYV01000011">
    <property type="protein sequence ID" value="SKC14396.1"/>
    <property type="molecule type" value="Genomic_DNA"/>
</dbReference>
<dbReference type="Proteomes" id="UP000191055">
    <property type="component" value="Unassembled WGS sequence"/>
</dbReference>
<protein>
    <submittedName>
        <fullName evidence="4">TolA-binding protein</fullName>
    </submittedName>
</protein>
<evidence type="ECO:0000256" key="2">
    <source>
        <dbReference type="PROSITE-ProRule" id="PRU00339"/>
    </source>
</evidence>
<dbReference type="STRING" id="889453.SAMN03080601_02026"/>
<dbReference type="SUPFAM" id="SSF48452">
    <property type="entry name" value="TPR-like"/>
    <property type="match status" value="4"/>
</dbReference>
<keyword evidence="1" id="KW-0732">Signal</keyword>
<dbReference type="Gene3D" id="1.25.40.10">
    <property type="entry name" value="Tetratricopeptide repeat domain"/>
    <property type="match status" value="9"/>
</dbReference>
<feature type="domain" description="Outer membrane lipoprotein BamD-like" evidence="3">
    <location>
        <begin position="636"/>
        <end position="710"/>
    </location>
</feature>
<dbReference type="SMART" id="SM00028">
    <property type="entry name" value="TPR"/>
    <property type="match status" value="13"/>
</dbReference>
<evidence type="ECO:0000313" key="5">
    <source>
        <dbReference type="Proteomes" id="UP000191055"/>
    </source>
</evidence>
<dbReference type="Pfam" id="PF13432">
    <property type="entry name" value="TPR_16"/>
    <property type="match status" value="3"/>
</dbReference>
<name>A0A1T5H136_9BACT</name>
<dbReference type="AlphaFoldDB" id="A0A1T5H136"/>
<dbReference type="InterPro" id="IPR039565">
    <property type="entry name" value="BamD-like"/>
</dbReference>
<dbReference type="SMART" id="SM00671">
    <property type="entry name" value="SEL1"/>
    <property type="match status" value="4"/>
</dbReference>
<dbReference type="PANTHER" id="PTHR12558:SF13">
    <property type="entry name" value="CELL DIVISION CYCLE PROTEIN 27 HOMOLOG"/>
    <property type="match status" value="1"/>
</dbReference>
<evidence type="ECO:0000256" key="1">
    <source>
        <dbReference type="ARBA" id="ARBA00022729"/>
    </source>
</evidence>
<evidence type="ECO:0000313" key="4">
    <source>
        <dbReference type="EMBL" id="SKC14396.1"/>
    </source>
</evidence>
<dbReference type="InterPro" id="IPR006597">
    <property type="entry name" value="Sel1-like"/>
</dbReference>
<accession>A0A1T5H136</accession>
<feature type="repeat" description="TPR" evidence="2">
    <location>
        <begin position="562"/>
        <end position="595"/>
    </location>
</feature>